<dbReference type="Gramene" id="Bo4g107830.1">
    <property type="protein sequence ID" value="Bo4g107830.1"/>
    <property type="gene ID" value="Bo4g107830"/>
</dbReference>
<evidence type="ECO:0000313" key="2">
    <source>
        <dbReference type="EnsemblPlants" id="Bo4g107830.1"/>
    </source>
</evidence>
<dbReference type="AlphaFoldDB" id="A0A0D3BWW5"/>
<evidence type="ECO:0000313" key="3">
    <source>
        <dbReference type="Proteomes" id="UP000032141"/>
    </source>
</evidence>
<protein>
    <submittedName>
        <fullName evidence="2">Uncharacterized protein</fullName>
    </submittedName>
</protein>
<proteinExistence type="predicted"/>
<keyword evidence="3" id="KW-1185">Reference proteome</keyword>
<feature type="region of interest" description="Disordered" evidence="1">
    <location>
        <begin position="1"/>
        <end position="58"/>
    </location>
</feature>
<reference evidence="2 3" key="1">
    <citation type="journal article" date="2014" name="Genome Biol.">
        <title>Transcriptome and methylome profiling reveals relics of genome dominance in the mesopolyploid Brassica oleracea.</title>
        <authorList>
            <person name="Parkin I.A."/>
            <person name="Koh C."/>
            <person name="Tang H."/>
            <person name="Robinson S.J."/>
            <person name="Kagale S."/>
            <person name="Clarke W.E."/>
            <person name="Town C.D."/>
            <person name="Nixon J."/>
            <person name="Krishnakumar V."/>
            <person name="Bidwell S.L."/>
            <person name="Denoeud F."/>
            <person name="Belcram H."/>
            <person name="Links M.G."/>
            <person name="Just J."/>
            <person name="Clarke C."/>
            <person name="Bender T."/>
            <person name="Huebert T."/>
            <person name="Mason A.S."/>
            <person name="Pires J.C."/>
            <person name="Barker G."/>
            <person name="Moore J."/>
            <person name="Walley P.G."/>
            <person name="Manoli S."/>
            <person name="Batley J."/>
            <person name="Edwards D."/>
            <person name="Nelson M.N."/>
            <person name="Wang X."/>
            <person name="Paterson A.H."/>
            <person name="King G."/>
            <person name="Bancroft I."/>
            <person name="Chalhoub B."/>
            <person name="Sharpe A.G."/>
        </authorList>
    </citation>
    <scope>NUCLEOTIDE SEQUENCE</scope>
    <source>
        <strain evidence="2 3">cv. TO1000</strain>
    </source>
</reference>
<organism evidence="2 3">
    <name type="scientific">Brassica oleracea var. oleracea</name>
    <dbReference type="NCBI Taxonomy" id="109376"/>
    <lineage>
        <taxon>Eukaryota</taxon>
        <taxon>Viridiplantae</taxon>
        <taxon>Streptophyta</taxon>
        <taxon>Embryophyta</taxon>
        <taxon>Tracheophyta</taxon>
        <taxon>Spermatophyta</taxon>
        <taxon>Magnoliopsida</taxon>
        <taxon>eudicotyledons</taxon>
        <taxon>Gunneridae</taxon>
        <taxon>Pentapetalae</taxon>
        <taxon>rosids</taxon>
        <taxon>malvids</taxon>
        <taxon>Brassicales</taxon>
        <taxon>Brassicaceae</taxon>
        <taxon>Brassiceae</taxon>
        <taxon>Brassica</taxon>
    </lineage>
</organism>
<reference evidence="2" key="2">
    <citation type="submission" date="2015-03" db="UniProtKB">
        <authorList>
            <consortium name="EnsemblPlants"/>
        </authorList>
    </citation>
    <scope>IDENTIFICATION</scope>
</reference>
<dbReference type="eggNOG" id="KOG1213">
    <property type="taxonomic scope" value="Eukaryota"/>
</dbReference>
<dbReference type="STRING" id="109376.A0A0D3BWW5"/>
<accession>A0A0D3BWW5</accession>
<dbReference type="HOGENOM" id="CLU_2545773_0_0_1"/>
<name>A0A0D3BWW5_BRAOL</name>
<dbReference type="Proteomes" id="UP000032141">
    <property type="component" value="Chromosome C4"/>
</dbReference>
<evidence type="ECO:0000256" key="1">
    <source>
        <dbReference type="SAM" id="MobiDB-lite"/>
    </source>
</evidence>
<sequence>MALNSGGHSNFELRSGSPGFAGSEEEHENFVHPSPQLVLQPTPLPPQPQVRPRKRKHFDKVTVLTNRIMRERLEDPSDTLIRS</sequence>
<dbReference type="EnsemblPlants" id="Bo4g107830.1">
    <property type="protein sequence ID" value="Bo4g107830.1"/>
    <property type="gene ID" value="Bo4g107830"/>
</dbReference>